<dbReference type="RefSeq" id="YP_009973421.1">
    <property type="nucleotide sequence ID" value="NC_051970.1"/>
</dbReference>
<evidence type="ECO:0000256" key="9">
    <source>
        <dbReference type="SAM" id="MobiDB-lite"/>
    </source>
</evidence>
<evidence type="ECO:0000313" key="10">
    <source>
        <dbReference type="EMBL" id="QNH92871.1"/>
    </source>
</evidence>
<comment type="similarity">
    <text evidence="1 7 8">Belongs to the bacterial ribosomal protein bS18 family.</text>
</comment>
<feature type="region of interest" description="Disordered" evidence="9">
    <location>
        <begin position="111"/>
        <end position="190"/>
    </location>
</feature>
<dbReference type="InterPro" id="IPR001648">
    <property type="entry name" value="Ribosomal_bS18"/>
</dbReference>
<keyword evidence="2 7" id="KW-0699">rRNA-binding</keyword>
<dbReference type="PANTHER" id="PTHR13479:SF40">
    <property type="entry name" value="SMALL RIBOSOMAL SUBUNIT PROTEIN BS18M"/>
    <property type="match status" value="1"/>
</dbReference>
<evidence type="ECO:0000256" key="1">
    <source>
        <dbReference type="ARBA" id="ARBA00005589"/>
    </source>
</evidence>
<dbReference type="Pfam" id="PF01084">
    <property type="entry name" value="Ribosomal_S18"/>
    <property type="match status" value="1"/>
</dbReference>
<dbReference type="GO" id="GO:0009507">
    <property type="term" value="C:chloroplast"/>
    <property type="evidence" value="ECO:0007669"/>
    <property type="project" value="UniProtKB-SubCell"/>
</dbReference>
<dbReference type="GO" id="GO:0003735">
    <property type="term" value="F:structural constituent of ribosome"/>
    <property type="evidence" value="ECO:0007669"/>
    <property type="project" value="InterPro"/>
</dbReference>
<comment type="subunit">
    <text evidence="7">Part of the 30S ribosomal subunit.</text>
</comment>
<evidence type="ECO:0000256" key="6">
    <source>
        <dbReference type="ARBA" id="ARBA00035266"/>
    </source>
</evidence>
<evidence type="ECO:0000256" key="3">
    <source>
        <dbReference type="ARBA" id="ARBA00022884"/>
    </source>
</evidence>
<dbReference type="GO" id="GO:0006412">
    <property type="term" value="P:translation"/>
    <property type="evidence" value="ECO:0007669"/>
    <property type="project" value="UniProtKB-UniRule"/>
</dbReference>
<dbReference type="SUPFAM" id="SSF46911">
    <property type="entry name" value="Ribosomal protein S18"/>
    <property type="match status" value="1"/>
</dbReference>
<evidence type="ECO:0000256" key="4">
    <source>
        <dbReference type="ARBA" id="ARBA00022980"/>
    </source>
</evidence>
<evidence type="ECO:0000256" key="8">
    <source>
        <dbReference type="RuleBase" id="RU003910"/>
    </source>
</evidence>
<dbReference type="NCBIfam" id="TIGR00165">
    <property type="entry name" value="S18"/>
    <property type="match status" value="1"/>
</dbReference>
<dbReference type="FunFam" id="4.10.640.10:FF:000002">
    <property type="entry name" value="30S ribosomal protein S18, chloroplastic"/>
    <property type="match status" value="1"/>
</dbReference>
<dbReference type="InterPro" id="IPR036870">
    <property type="entry name" value="Ribosomal_bS18_sf"/>
</dbReference>
<feature type="compositionally biased region" description="Basic and acidic residues" evidence="9">
    <location>
        <begin position="180"/>
        <end position="190"/>
    </location>
</feature>
<keyword evidence="3 7" id="KW-0694">RNA-binding</keyword>
<keyword evidence="4 7" id="KW-0689">Ribosomal protein</keyword>
<dbReference type="AlphaFoldDB" id="A0A7G7YEF1"/>
<organism evidence="10">
    <name type="scientific">Halophila beccarii</name>
    <dbReference type="NCBI Taxonomy" id="180123"/>
    <lineage>
        <taxon>Eukaryota</taxon>
        <taxon>Viridiplantae</taxon>
        <taxon>Streptophyta</taxon>
        <taxon>Embryophyta</taxon>
        <taxon>Tracheophyta</taxon>
        <taxon>Spermatophyta</taxon>
        <taxon>Magnoliopsida</taxon>
        <taxon>Liliopsida</taxon>
        <taxon>Hydrocharitaceae</taxon>
        <taxon>Halophila</taxon>
    </lineage>
</organism>
<dbReference type="EMBL" id="MN843749">
    <property type="protein sequence ID" value="QNH92871.1"/>
    <property type="molecule type" value="Genomic_DNA"/>
</dbReference>
<dbReference type="PRINTS" id="PR00974">
    <property type="entry name" value="RIBOSOMALS18"/>
</dbReference>
<proteinExistence type="inferred from homology"/>
<dbReference type="Gene3D" id="4.10.640.10">
    <property type="entry name" value="Ribosomal protein S18"/>
    <property type="match status" value="1"/>
</dbReference>
<gene>
    <name evidence="7 10" type="primary">rps18</name>
</gene>
<evidence type="ECO:0000256" key="7">
    <source>
        <dbReference type="HAMAP-Rule" id="MF_00270"/>
    </source>
</evidence>
<protein>
    <recommendedName>
        <fullName evidence="6 7">Small ribosomal subunit protein bS18c</fullName>
    </recommendedName>
</protein>
<dbReference type="GO" id="GO:0070181">
    <property type="term" value="F:small ribosomal subunit rRNA binding"/>
    <property type="evidence" value="ECO:0007669"/>
    <property type="project" value="TreeGrafter"/>
</dbReference>
<keyword evidence="10" id="KW-0934">Plastid</keyword>
<dbReference type="GeneID" id="60458832"/>
<evidence type="ECO:0000256" key="2">
    <source>
        <dbReference type="ARBA" id="ARBA00022730"/>
    </source>
</evidence>
<keyword evidence="10" id="KW-0150">Chloroplast</keyword>
<dbReference type="GO" id="GO:0005763">
    <property type="term" value="C:mitochondrial small ribosomal subunit"/>
    <property type="evidence" value="ECO:0007669"/>
    <property type="project" value="TreeGrafter"/>
</dbReference>
<dbReference type="PANTHER" id="PTHR13479">
    <property type="entry name" value="30S RIBOSOMAL PROTEIN S18"/>
    <property type="match status" value="1"/>
</dbReference>
<geneLocation type="chloroplast" evidence="10"/>
<comment type="subcellular location">
    <subcellularLocation>
        <location evidence="7">Plastid</location>
        <location evidence="7">Chloroplast</location>
    </subcellularLocation>
</comment>
<sequence>MNQSRKLFCIPPKKYKRIRKSKDKQIRKSKDKQIWKKYKRKQSFRRPSYPITKMTYKNISLLFRFISDQGKILSRQVNRLTLKQQRLITLAIKQARILSLLPFLPNNKQQIKKGKEKLRKEEQLKKENKKYKKGRKKNGLNKPRHQGRKMNKPRHQGRKKSGLNKPRHQGRKKNGLNKSPHSERKERRIE</sequence>
<feature type="compositionally biased region" description="Basic residues" evidence="9">
    <location>
        <begin position="127"/>
        <end position="175"/>
    </location>
</feature>
<dbReference type="HAMAP" id="MF_00270">
    <property type="entry name" value="Ribosomal_bS18"/>
    <property type="match status" value="1"/>
</dbReference>
<accession>A0A7G7YEF1</accession>
<evidence type="ECO:0000256" key="5">
    <source>
        <dbReference type="ARBA" id="ARBA00023274"/>
    </source>
</evidence>
<keyword evidence="5 7" id="KW-0687">Ribonucleoprotein</keyword>
<reference evidence="10" key="1">
    <citation type="journal article" date="2020" name="Mitochondrial DNA Part B Resour">
        <title>Characteristics of the complete chloroplast genome of Halophila beccarii.</title>
        <authorList>
            <person name="Yu S."/>
            <person name="Li X."/>
            <person name="Jiang K."/>
            <person name="Chen X."/>
            <person name="Wang X."/>
        </authorList>
    </citation>
    <scope>NUCLEOTIDE SEQUENCE</scope>
</reference>
<name>A0A7G7YEF1_9LILI</name>